<dbReference type="InterPro" id="IPR037401">
    <property type="entry name" value="SnoaL-like"/>
</dbReference>
<dbReference type="Gene3D" id="3.10.450.50">
    <property type="match status" value="1"/>
</dbReference>
<dbReference type="InterPro" id="IPR011721">
    <property type="entry name" value="CHP02096"/>
</dbReference>
<dbReference type="NCBIfam" id="TIGR02096">
    <property type="entry name" value="ketosteroid isomerase-related protein"/>
    <property type="match status" value="1"/>
</dbReference>
<organism evidence="2 3">
    <name type="scientific">Plasticicumulans acidivorans</name>
    <dbReference type="NCBI Taxonomy" id="886464"/>
    <lineage>
        <taxon>Bacteria</taxon>
        <taxon>Pseudomonadati</taxon>
        <taxon>Pseudomonadota</taxon>
        <taxon>Gammaproteobacteria</taxon>
        <taxon>Candidatus Competibacteraceae</taxon>
        <taxon>Plasticicumulans</taxon>
    </lineage>
</organism>
<accession>A0A317MZ55</accession>
<keyword evidence="3" id="KW-1185">Reference proteome</keyword>
<evidence type="ECO:0000259" key="1">
    <source>
        <dbReference type="Pfam" id="PF12680"/>
    </source>
</evidence>
<comment type="caution">
    <text evidence="2">The sequence shown here is derived from an EMBL/GenBank/DDBJ whole genome shotgun (WGS) entry which is preliminary data.</text>
</comment>
<dbReference type="RefSeq" id="WP_110017265.1">
    <property type="nucleotide sequence ID" value="NZ_QGTJ01000002.1"/>
</dbReference>
<evidence type="ECO:0000313" key="2">
    <source>
        <dbReference type="EMBL" id="PWV64622.1"/>
    </source>
</evidence>
<dbReference type="OrthoDB" id="582835at2"/>
<feature type="domain" description="SnoaL-like" evidence="1">
    <location>
        <begin position="10"/>
        <end position="120"/>
    </location>
</feature>
<dbReference type="SUPFAM" id="SSF54427">
    <property type="entry name" value="NTF2-like"/>
    <property type="match status" value="1"/>
</dbReference>
<sequence>MPAATHALLNRFYAACNAGDIVAVLDLLAADVVHDINQGGRESGRMAFGSFLQRSGRCYRERIDVLEIMTNADGSRAAVEYRVDGEYLATDIGLPPAAGQRYRLSGGAFFEIRRGRITRITDYYSLSDWLAQLVA</sequence>
<name>A0A317MZ55_9GAMM</name>
<gene>
    <name evidence="2" type="ORF">C7443_102272</name>
</gene>
<dbReference type="EMBL" id="QGTJ01000002">
    <property type="protein sequence ID" value="PWV64622.1"/>
    <property type="molecule type" value="Genomic_DNA"/>
</dbReference>
<reference evidence="2 3" key="1">
    <citation type="submission" date="2018-05" db="EMBL/GenBank/DDBJ databases">
        <title>Genomic Encyclopedia of Type Strains, Phase IV (KMG-IV): sequencing the most valuable type-strain genomes for metagenomic binning, comparative biology and taxonomic classification.</title>
        <authorList>
            <person name="Goeker M."/>
        </authorList>
    </citation>
    <scope>NUCLEOTIDE SEQUENCE [LARGE SCALE GENOMIC DNA]</scope>
    <source>
        <strain evidence="2 3">DSM 23606</strain>
    </source>
</reference>
<proteinExistence type="predicted"/>
<dbReference type="Pfam" id="PF12680">
    <property type="entry name" value="SnoaL_2"/>
    <property type="match status" value="1"/>
</dbReference>
<dbReference type="AlphaFoldDB" id="A0A317MZ55"/>
<protein>
    <submittedName>
        <fullName evidence="2">Steroid delta-isomerase-like uncharacterized protein</fullName>
    </submittedName>
</protein>
<dbReference type="InterPro" id="IPR032710">
    <property type="entry name" value="NTF2-like_dom_sf"/>
</dbReference>
<dbReference type="Proteomes" id="UP000246569">
    <property type="component" value="Unassembled WGS sequence"/>
</dbReference>
<dbReference type="GO" id="GO:0016853">
    <property type="term" value="F:isomerase activity"/>
    <property type="evidence" value="ECO:0007669"/>
    <property type="project" value="UniProtKB-KW"/>
</dbReference>
<keyword evidence="2" id="KW-0413">Isomerase</keyword>
<evidence type="ECO:0000313" key="3">
    <source>
        <dbReference type="Proteomes" id="UP000246569"/>
    </source>
</evidence>